<dbReference type="EMBL" id="JAAWUZ010000012">
    <property type="protein sequence ID" value="NSG29692.1"/>
    <property type="molecule type" value="Genomic_DNA"/>
</dbReference>
<dbReference type="CDD" id="cd00093">
    <property type="entry name" value="HTH_XRE"/>
    <property type="match status" value="1"/>
</dbReference>
<evidence type="ECO:0000313" key="4">
    <source>
        <dbReference type="EMBL" id="NSG29692.1"/>
    </source>
</evidence>
<accession>A0ABX2GXQ0</accession>
<gene>
    <name evidence="4" type="ORF">HFM93_05210</name>
</gene>
<evidence type="ECO:0000313" key="5">
    <source>
        <dbReference type="Proteomes" id="UP000821846"/>
    </source>
</evidence>
<protein>
    <submittedName>
        <fullName evidence="4">Helix-turn-helix transcriptional regulator</fullName>
    </submittedName>
</protein>
<dbReference type="PANTHER" id="PTHR46558:SF11">
    <property type="entry name" value="HTH-TYPE TRANSCRIPTIONAL REGULATOR XRE"/>
    <property type="match status" value="1"/>
</dbReference>
<sequence length="218" mass="25187">MNDSKMQIFATRLKELRTDNGMTQKEFAQKIGVTPAALSAYENNQKNPSVAVIQRIGENFDVSLTWLCGVTERKSVNKVFSTYTDIIDMFFDIMGIGKLHIYPETQQVIDVDNNSVEMWGVMFSDPHLNNFLKDWHRMRNLVISGTIDRELYQIWIEREIKKYDFPIIPQDFEGTTMEHAAPPDRDEPEALNAANDRGATPEEKKNADDIMHNPDEWE</sequence>
<keyword evidence="5" id="KW-1185">Reference proteome</keyword>
<dbReference type="PROSITE" id="PS50943">
    <property type="entry name" value="HTH_CROC1"/>
    <property type="match status" value="1"/>
</dbReference>
<name>A0ABX2GXQ0_9FIRM</name>
<dbReference type="Pfam" id="PF01381">
    <property type="entry name" value="HTH_3"/>
    <property type="match status" value="1"/>
</dbReference>
<dbReference type="Proteomes" id="UP000821846">
    <property type="component" value="Unassembled WGS sequence"/>
</dbReference>
<dbReference type="InterPro" id="IPR010982">
    <property type="entry name" value="Lambda_DNA-bd_dom_sf"/>
</dbReference>
<comment type="caution">
    <text evidence="4">The sequence shown here is derived from an EMBL/GenBank/DDBJ whole genome shotgun (WGS) entry which is preliminary data.</text>
</comment>
<organism evidence="4 5">
    <name type="scientific">Faecalicatena fissicatena</name>
    <dbReference type="NCBI Taxonomy" id="290055"/>
    <lineage>
        <taxon>Bacteria</taxon>
        <taxon>Bacillati</taxon>
        <taxon>Bacillota</taxon>
        <taxon>Clostridia</taxon>
        <taxon>Lachnospirales</taxon>
        <taxon>Lachnospiraceae</taxon>
        <taxon>Faecalicatena</taxon>
    </lineage>
</organism>
<dbReference type="SUPFAM" id="SSF47413">
    <property type="entry name" value="lambda repressor-like DNA-binding domains"/>
    <property type="match status" value="1"/>
</dbReference>
<evidence type="ECO:0000256" key="1">
    <source>
        <dbReference type="ARBA" id="ARBA00023125"/>
    </source>
</evidence>
<dbReference type="Gene3D" id="1.10.260.40">
    <property type="entry name" value="lambda repressor-like DNA-binding domains"/>
    <property type="match status" value="1"/>
</dbReference>
<keyword evidence="1" id="KW-0238">DNA-binding</keyword>
<dbReference type="SMART" id="SM00530">
    <property type="entry name" value="HTH_XRE"/>
    <property type="match status" value="1"/>
</dbReference>
<feature type="compositionally biased region" description="Basic and acidic residues" evidence="2">
    <location>
        <begin position="199"/>
        <end position="218"/>
    </location>
</feature>
<feature type="region of interest" description="Disordered" evidence="2">
    <location>
        <begin position="175"/>
        <end position="218"/>
    </location>
</feature>
<reference evidence="4 5" key="1">
    <citation type="journal article" date="2020" name="Cell Host Microbe">
        <title>Functional and Genomic Variation between Human-Derived Isolates of Lachnospiraceae Reveals Inter- and Intra-Species Diversity.</title>
        <authorList>
            <person name="Sorbara M.T."/>
            <person name="Littmann E.R."/>
            <person name="Fontana E."/>
            <person name="Moody T.U."/>
            <person name="Kohout C.E."/>
            <person name="Gjonbalaj M."/>
            <person name="Eaton V."/>
            <person name="Seok R."/>
            <person name="Leiner I.M."/>
            <person name="Pamer E.G."/>
        </authorList>
    </citation>
    <scope>NUCLEOTIDE SEQUENCE [LARGE SCALE GENOMIC DNA]</scope>
    <source>
        <strain evidence="4 5">MSK.14.16</strain>
    </source>
</reference>
<dbReference type="PANTHER" id="PTHR46558">
    <property type="entry name" value="TRACRIPTIONAL REGULATORY PROTEIN-RELATED-RELATED"/>
    <property type="match status" value="1"/>
</dbReference>
<evidence type="ECO:0000259" key="3">
    <source>
        <dbReference type="PROSITE" id="PS50943"/>
    </source>
</evidence>
<feature type="domain" description="HTH cro/C1-type" evidence="3">
    <location>
        <begin position="13"/>
        <end position="67"/>
    </location>
</feature>
<dbReference type="InterPro" id="IPR001387">
    <property type="entry name" value="Cro/C1-type_HTH"/>
</dbReference>
<evidence type="ECO:0000256" key="2">
    <source>
        <dbReference type="SAM" id="MobiDB-lite"/>
    </source>
</evidence>
<proteinExistence type="predicted"/>
<dbReference type="RefSeq" id="WP_173865717.1">
    <property type="nucleotide sequence ID" value="NZ_JAAWUU010000005.1"/>
</dbReference>